<keyword evidence="4" id="KW-1185">Reference proteome</keyword>
<organism evidence="3 4">
    <name type="scientific">Streptomyces amakusaensis</name>
    <dbReference type="NCBI Taxonomy" id="67271"/>
    <lineage>
        <taxon>Bacteria</taxon>
        <taxon>Bacillati</taxon>
        <taxon>Actinomycetota</taxon>
        <taxon>Actinomycetes</taxon>
        <taxon>Kitasatosporales</taxon>
        <taxon>Streptomycetaceae</taxon>
        <taxon>Streptomyces</taxon>
    </lineage>
</organism>
<feature type="transmembrane region" description="Helical" evidence="2">
    <location>
        <begin position="121"/>
        <end position="141"/>
    </location>
</feature>
<dbReference type="RefSeq" id="WP_344474194.1">
    <property type="nucleotide sequence ID" value="NZ_BAAASB010000004.1"/>
</dbReference>
<protein>
    <submittedName>
        <fullName evidence="3">RICIN domain-containing protein</fullName>
    </submittedName>
</protein>
<gene>
    <name evidence="3" type="ORF">ACFPRH_15020</name>
</gene>
<sequence length="318" mass="33312">MEKETTGSPEPEQARNGAEFVALMRELKRVAGLTYRQLEQRAADRGEVLARSTIASVLGGTALPRPELLAAFVHACGEGRRVAVWLAARDAVAARQAAGAAREEEPPAARRSVFSGRPGRLSALLVTAAAAVIVAAAAAWMSPASDAPAEPDRSGTAGRSPQPSGAWAPPPSGWVLIRPVTEPRLCLTDGRVQDRRYTPLVAVQRPCGSVAPQNTMLEPMGGDTYRIQWHHPDYGKGCLKALTDGPGAGLLEPMDACQDASRFHIEPSGADGSGWYVLRVAGQGCVGIKGSGTSEGTEAVMERCVGKGGQVFLINSAA</sequence>
<comment type="caution">
    <text evidence="3">The sequence shown here is derived from an EMBL/GenBank/DDBJ whole genome shotgun (WGS) entry which is preliminary data.</text>
</comment>
<dbReference type="CDD" id="cd00161">
    <property type="entry name" value="beta-trefoil_Ricin-like"/>
    <property type="match status" value="1"/>
</dbReference>
<dbReference type="InterPro" id="IPR035992">
    <property type="entry name" value="Ricin_B-like_lectins"/>
</dbReference>
<dbReference type="Gene3D" id="2.80.10.50">
    <property type="match status" value="1"/>
</dbReference>
<keyword evidence="2" id="KW-0472">Membrane</keyword>
<dbReference type="Proteomes" id="UP001596160">
    <property type="component" value="Unassembled WGS sequence"/>
</dbReference>
<evidence type="ECO:0000256" key="1">
    <source>
        <dbReference type="SAM" id="MobiDB-lite"/>
    </source>
</evidence>
<evidence type="ECO:0000313" key="4">
    <source>
        <dbReference type="Proteomes" id="UP001596160"/>
    </source>
</evidence>
<dbReference type="SUPFAM" id="SSF50370">
    <property type="entry name" value="Ricin B-like lectins"/>
    <property type="match status" value="1"/>
</dbReference>
<feature type="region of interest" description="Disordered" evidence="1">
    <location>
        <begin position="144"/>
        <end position="172"/>
    </location>
</feature>
<dbReference type="EMBL" id="JBHSKP010000008">
    <property type="protein sequence ID" value="MFC5153048.1"/>
    <property type="molecule type" value="Genomic_DNA"/>
</dbReference>
<reference evidence="4" key="1">
    <citation type="journal article" date="2019" name="Int. J. Syst. Evol. Microbiol.">
        <title>The Global Catalogue of Microorganisms (GCM) 10K type strain sequencing project: providing services to taxonomists for standard genome sequencing and annotation.</title>
        <authorList>
            <consortium name="The Broad Institute Genomics Platform"/>
            <consortium name="The Broad Institute Genome Sequencing Center for Infectious Disease"/>
            <person name="Wu L."/>
            <person name="Ma J."/>
        </authorList>
    </citation>
    <scope>NUCLEOTIDE SEQUENCE [LARGE SCALE GENOMIC DNA]</scope>
    <source>
        <strain evidence="4">PCU 266</strain>
    </source>
</reference>
<name>A0ABW0AHD3_9ACTN</name>
<accession>A0ABW0AHD3</accession>
<evidence type="ECO:0000256" key="2">
    <source>
        <dbReference type="SAM" id="Phobius"/>
    </source>
</evidence>
<keyword evidence="2" id="KW-1133">Transmembrane helix</keyword>
<evidence type="ECO:0000313" key="3">
    <source>
        <dbReference type="EMBL" id="MFC5153048.1"/>
    </source>
</evidence>
<keyword evidence="2" id="KW-0812">Transmembrane</keyword>
<proteinExistence type="predicted"/>